<keyword evidence="1" id="KW-0472">Membrane</keyword>
<organism evidence="2 3">
    <name type="scientific">Pyxicephalus adspersus</name>
    <name type="common">African bullfrog</name>
    <dbReference type="NCBI Taxonomy" id="30357"/>
    <lineage>
        <taxon>Eukaryota</taxon>
        <taxon>Metazoa</taxon>
        <taxon>Chordata</taxon>
        <taxon>Craniata</taxon>
        <taxon>Vertebrata</taxon>
        <taxon>Euteleostomi</taxon>
        <taxon>Amphibia</taxon>
        <taxon>Batrachia</taxon>
        <taxon>Anura</taxon>
        <taxon>Neobatrachia</taxon>
        <taxon>Ranoidea</taxon>
        <taxon>Pyxicephalidae</taxon>
        <taxon>Pyxicephalinae</taxon>
        <taxon>Pyxicephalus</taxon>
    </lineage>
</organism>
<protein>
    <submittedName>
        <fullName evidence="2">Uncharacterized protein</fullName>
    </submittedName>
</protein>
<keyword evidence="1" id="KW-0812">Transmembrane</keyword>
<sequence length="90" mass="10166">MGIKIKNCNKFGRGFIRKLQQKFSRLGFDNIPKTKTILAASNQDSLQRYFAWFTFALGLIITLLYCPRPDLKEGMKKGLYGPVSGAGVDY</sequence>
<dbReference type="EMBL" id="DYDO01000006">
    <property type="protein sequence ID" value="DBA22160.1"/>
    <property type="molecule type" value="Genomic_DNA"/>
</dbReference>
<feature type="transmembrane region" description="Helical" evidence="1">
    <location>
        <begin position="49"/>
        <end position="67"/>
    </location>
</feature>
<keyword evidence="3" id="KW-1185">Reference proteome</keyword>
<reference evidence="2" key="1">
    <citation type="thesis" date="2020" institute="ProQuest LLC" country="789 East Eisenhower Parkway, Ann Arbor, MI, USA">
        <title>Comparative Genomics and Chromosome Evolution.</title>
        <authorList>
            <person name="Mudd A.B."/>
        </authorList>
    </citation>
    <scope>NUCLEOTIDE SEQUENCE</scope>
    <source>
        <strain evidence="2">1538</strain>
        <tissue evidence="2">Blood</tissue>
    </source>
</reference>
<proteinExistence type="predicted"/>
<gene>
    <name evidence="2" type="ORF">GDO54_013218</name>
</gene>
<name>A0AAV3AB05_PYXAD</name>
<dbReference type="Proteomes" id="UP001181693">
    <property type="component" value="Unassembled WGS sequence"/>
</dbReference>
<evidence type="ECO:0000313" key="2">
    <source>
        <dbReference type="EMBL" id="DBA22160.1"/>
    </source>
</evidence>
<evidence type="ECO:0000313" key="3">
    <source>
        <dbReference type="Proteomes" id="UP001181693"/>
    </source>
</evidence>
<keyword evidence="1" id="KW-1133">Transmembrane helix</keyword>
<dbReference type="AlphaFoldDB" id="A0AAV3AB05"/>
<comment type="caution">
    <text evidence="2">The sequence shown here is derived from an EMBL/GenBank/DDBJ whole genome shotgun (WGS) entry which is preliminary data.</text>
</comment>
<accession>A0AAV3AB05</accession>
<evidence type="ECO:0000256" key="1">
    <source>
        <dbReference type="SAM" id="Phobius"/>
    </source>
</evidence>